<accession>A0A9P4PZS6</accession>
<reference evidence="1" key="1">
    <citation type="journal article" date="2020" name="Stud. Mycol.">
        <title>101 Dothideomycetes genomes: a test case for predicting lifestyles and emergence of pathogens.</title>
        <authorList>
            <person name="Haridas S."/>
            <person name="Albert R."/>
            <person name="Binder M."/>
            <person name="Bloem J."/>
            <person name="Labutti K."/>
            <person name="Salamov A."/>
            <person name="Andreopoulos B."/>
            <person name="Baker S."/>
            <person name="Barry K."/>
            <person name="Bills G."/>
            <person name="Bluhm B."/>
            <person name="Cannon C."/>
            <person name="Castanera R."/>
            <person name="Culley D."/>
            <person name="Daum C."/>
            <person name="Ezra D."/>
            <person name="Gonzalez J."/>
            <person name="Henrissat B."/>
            <person name="Kuo A."/>
            <person name="Liang C."/>
            <person name="Lipzen A."/>
            <person name="Lutzoni F."/>
            <person name="Magnuson J."/>
            <person name="Mondo S."/>
            <person name="Nolan M."/>
            <person name="Ohm R."/>
            <person name="Pangilinan J."/>
            <person name="Park H.-J."/>
            <person name="Ramirez L."/>
            <person name="Alfaro M."/>
            <person name="Sun H."/>
            <person name="Tritt A."/>
            <person name="Yoshinaga Y."/>
            <person name="Zwiers L.-H."/>
            <person name="Turgeon B."/>
            <person name="Goodwin S."/>
            <person name="Spatafora J."/>
            <person name="Crous P."/>
            <person name="Grigoriev I."/>
        </authorList>
    </citation>
    <scope>NUCLEOTIDE SEQUENCE</scope>
    <source>
        <strain evidence="1">CBS 116435</strain>
    </source>
</reference>
<evidence type="ECO:0008006" key="3">
    <source>
        <dbReference type="Google" id="ProtNLM"/>
    </source>
</evidence>
<keyword evidence="2" id="KW-1185">Reference proteome</keyword>
<sequence length="257" mass="29182">MLSAYKLRQQLIRPREPMDPFTVLAAASAASTVVVNLTTTIADIVELCHRIKTANNTLLALVSQLNTMKSALDQVERLMGTVEHDYQLRIDLDIACQASMMQIRLLDEQIAKFKTKSNRISELRLASKIKVVTKSQGMEACLMRLDRQSNALNLLVTVLTSRSVTDQKQLLEKTNIHGIFHEIREDTATLNEQDERRSFTTVASKADTCMTTPSQVFAFDSECVTSRPYDRSFRGFFRRRTAKFEEAKRDVSRSEGR</sequence>
<organism evidence="1 2">
    <name type="scientific">Polychaeton citri CBS 116435</name>
    <dbReference type="NCBI Taxonomy" id="1314669"/>
    <lineage>
        <taxon>Eukaryota</taxon>
        <taxon>Fungi</taxon>
        <taxon>Dikarya</taxon>
        <taxon>Ascomycota</taxon>
        <taxon>Pezizomycotina</taxon>
        <taxon>Dothideomycetes</taxon>
        <taxon>Dothideomycetidae</taxon>
        <taxon>Capnodiales</taxon>
        <taxon>Capnodiaceae</taxon>
        <taxon>Polychaeton</taxon>
    </lineage>
</organism>
<proteinExistence type="predicted"/>
<dbReference type="AlphaFoldDB" id="A0A9P4PZS6"/>
<evidence type="ECO:0000313" key="1">
    <source>
        <dbReference type="EMBL" id="KAF2716783.1"/>
    </source>
</evidence>
<name>A0A9P4PZS6_9PEZI</name>
<dbReference type="EMBL" id="MU003862">
    <property type="protein sequence ID" value="KAF2716783.1"/>
    <property type="molecule type" value="Genomic_DNA"/>
</dbReference>
<evidence type="ECO:0000313" key="2">
    <source>
        <dbReference type="Proteomes" id="UP000799441"/>
    </source>
</evidence>
<gene>
    <name evidence="1" type="ORF">K431DRAFT_170804</name>
</gene>
<comment type="caution">
    <text evidence="1">The sequence shown here is derived from an EMBL/GenBank/DDBJ whole genome shotgun (WGS) entry which is preliminary data.</text>
</comment>
<dbReference type="Proteomes" id="UP000799441">
    <property type="component" value="Unassembled WGS sequence"/>
</dbReference>
<protein>
    <recommendedName>
        <fullName evidence="3">Fungal N-terminal domain-containing protein</fullName>
    </recommendedName>
</protein>
<dbReference type="OrthoDB" id="5817230at2759"/>